<keyword evidence="4" id="KW-1185">Reference proteome</keyword>
<name>A0A9E7BWB5_9ACTN</name>
<keyword evidence="2" id="KW-0472">Membrane</keyword>
<accession>A0A9E7BWB5</accession>
<feature type="transmembrane region" description="Helical" evidence="2">
    <location>
        <begin position="65"/>
        <end position="88"/>
    </location>
</feature>
<protein>
    <recommendedName>
        <fullName evidence="5">DUF485 domain-containing protein</fullName>
    </recommendedName>
</protein>
<dbReference type="KEGG" id="sbae:DSM104329_00115"/>
<dbReference type="AlphaFoldDB" id="A0A9E7BWB5"/>
<reference evidence="3" key="1">
    <citation type="journal article" date="2022" name="Int. J. Syst. Evol. Microbiol.">
        <title>Pseudomonas aegrilactucae sp. nov. and Pseudomonas morbosilactucae sp. nov., pathogens causing bacterial rot of lettuce in Japan.</title>
        <authorList>
            <person name="Sawada H."/>
            <person name="Fujikawa T."/>
            <person name="Satou M."/>
        </authorList>
    </citation>
    <scope>NUCLEOTIDE SEQUENCE</scope>
    <source>
        <strain evidence="3">0166_1</strain>
    </source>
</reference>
<feature type="transmembrane region" description="Helical" evidence="2">
    <location>
        <begin position="37"/>
        <end position="59"/>
    </location>
</feature>
<evidence type="ECO:0000313" key="3">
    <source>
        <dbReference type="EMBL" id="UGS33750.1"/>
    </source>
</evidence>
<feature type="compositionally biased region" description="Basic residues" evidence="1">
    <location>
        <begin position="1"/>
        <end position="10"/>
    </location>
</feature>
<keyword evidence="2" id="KW-1133">Transmembrane helix</keyword>
<gene>
    <name evidence="3" type="ORF">DSM104329_00115</name>
</gene>
<dbReference type="Proteomes" id="UP001162834">
    <property type="component" value="Chromosome"/>
</dbReference>
<dbReference type="RefSeq" id="WP_259313444.1">
    <property type="nucleotide sequence ID" value="NZ_CP087164.1"/>
</dbReference>
<dbReference type="EMBL" id="CP087164">
    <property type="protein sequence ID" value="UGS33750.1"/>
    <property type="molecule type" value="Genomic_DNA"/>
</dbReference>
<evidence type="ECO:0008006" key="5">
    <source>
        <dbReference type="Google" id="ProtNLM"/>
    </source>
</evidence>
<keyword evidence="2" id="KW-0812">Transmembrane</keyword>
<sequence>MAKKKDKKAAKGGGADPTTPRLSAHPKARRQIRAAKAWSGLTVFLLVQFLALRAGLPMFDAGLRALAAGVAAYVAAWLIAVVIWRQLAMAEVEAFRRRMAAAARSGAEAEGA</sequence>
<evidence type="ECO:0000313" key="4">
    <source>
        <dbReference type="Proteomes" id="UP001162834"/>
    </source>
</evidence>
<proteinExistence type="predicted"/>
<organism evidence="3 4">
    <name type="scientific">Capillimicrobium parvum</name>
    <dbReference type="NCBI Taxonomy" id="2884022"/>
    <lineage>
        <taxon>Bacteria</taxon>
        <taxon>Bacillati</taxon>
        <taxon>Actinomycetota</taxon>
        <taxon>Thermoleophilia</taxon>
        <taxon>Solirubrobacterales</taxon>
        <taxon>Capillimicrobiaceae</taxon>
        <taxon>Capillimicrobium</taxon>
    </lineage>
</organism>
<feature type="region of interest" description="Disordered" evidence="1">
    <location>
        <begin position="1"/>
        <end position="26"/>
    </location>
</feature>
<evidence type="ECO:0000256" key="1">
    <source>
        <dbReference type="SAM" id="MobiDB-lite"/>
    </source>
</evidence>
<evidence type="ECO:0000256" key="2">
    <source>
        <dbReference type="SAM" id="Phobius"/>
    </source>
</evidence>